<evidence type="ECO:0000313" key="2">
    <source>
        <dbReference type="EMBL" id="QNO55686.1"/>
    </source>
</evidence>
<organism evidence="1">
    <name type="scientific">Candidatus Methanophaga sp. ANME-1 ERB7</name>
    <dbReference type="NCBI Taxonomy" id="2759913"/>
    <lineage>
        <taxon>Archaea</taxon>
        <taxon>Methanobacteriati</taxon>
        <taxon>Methanobacteriota</taxon>
        <taxon>Stenosarchaea group</taxon>
        <taxon>Methanomicrobia</taxon>
        <taxon>Candidatus Methanophagales</taxon>
        <taxon>Candidatus Methanophagaceae</taxon>
        <taxon>Candidatus Methanophaga</taxon>
    </lineage>
</organism>
<evidence type="ECO:0000313" key="1">
    <source>
        <dbReference type="EMBL" id="QNO55489.1"/>
    </source>
</evidence>
<gene>
    <name evidence="1" type="ORF">BHOFGHMF_00006</name>
    <name evidence="2" type="ORF">EEOEGNLI_00023</name>
</gene>
<name>A0A7G9Z5F5_9EURY</name>
<accession>A0A7G9Z5F5</accession>
<dbReference type="AlphaFoldDB" id="A0A7G9Z5F5"/>
<dbReference type="EMBL" id="MT631625">
    <property type="protein sequence ID" value="QNO55686.1"/>
    <property type="molecule type" value="Genomic_DNA"/>
</dbReference>
<protein>
    <submittedName>
        <fullName evidence="1">Uncharacterized protein</fullName>
    </submittedName>
</protein>
<dbReference type="EMBL" id="MT631616">
    <property type="protein sequence ID" value="QNO55489.1"/>
    <property type="molecule type" value="Genomic_DNA"/>
</dbReference>
<proteinExistence type="predicted"/>
<sequence>MEKLKVRLPNGREIGAMDVDFETIKEDWNEYTLEDGTVLKFKTVVSSIIRTEDYDPMTGDPVYHVRSTNILRVKVKPEIKRLPAARKHGKAGEGVEVG</sequence>
<reference evidence="1" key="1">
    <citation type="submission" date="2020-06" db="EMBL/GenBank/DDBJ databases">
        <title>Unique genomic features of the anaerobic methanotrophic archaea.</title>
        <authorList>
            <person name="Chadwick G.L."/>
            <person name="Skennerton C.T."/>
            <person name="Laso-Perez R."/>
            <person name="Leu A.O."/>
            <person name="Speth D.R."/>
            <person name="Yu H."/>
            <person name="Morgan-Lang C."/>
            <person name="Hatzenpichler R."/>
            <person name="Goudeau D."/>
            <person name="Malmstrom R."/>
            <person name="Brazelton W.J."/>
            <person name="Woyke T."/>
            <person name="Hallam S.J."/>
            <person name="Tyson G.W."/>
            <person name="Wegener G."/>
            <person name="Boetius A."/>
            <person name="Orphan V."/>
        </authorList>
    </citation>
    <scope>NUCLEOTIDE SEQUENCE</scope>
</reference>